<dbReference type="EC" id="3.4.-.-" evidence="5"/>
<organism evidence="5">
    <name type="scientific">Telmatobacter sp. DSM 110680</name>
    <dbReference type="NCBI Taxonomy" id="3036704"/>
    <lineage>
        <taxon>Bacteria</taxon>
        <taxon>Pseudomonadati</taxon>
        <taxon>Acidobacteriota</taxon>
        <taxon>Terriglobia</taxon>
        <taxon>Terriglobales</taxon>
        <taxon>Acidobacteriaceae</taxon>
        <taxon>Telmatobacter</taxon>
    </lineage>
</organism>
<dbReference type="Pfam" id="PF00144">
    <property type="entry name" value="Beta-lactamase"/>
    <property type="match status" value="1"/>
</dbReference>
<dbReference type="PANTHER" id="PTHR22935">
    <property type="entry name" value="PENICILLIN-BINDING PROTEIN"/>
    <property type="match status" value="1"/>
</dbReference>
<reference evidence="5" key="1">
    <citation type="submission" date="2023-03" db="EMBL/GenBank/DDBJ databases">
        <title>Edaphobacter sp.</title>
        <authorList>
            <person name="Huber K.J."/>
            <person name="Papendorf J."/>
            <person name="Pilke C."/>
            <person name="Bunk B."/>
            <person name="Sproeer C."/>
            <person name="Pester M."/>
        </authorList>
    </citation>
    <scope>NUCLEOTIDE SEQUENCE</scope>
    <source>
        <strain evidence="5">DSM 110680</strain>
    </source>
</reference>
<dbReference type="RefSeq" id="WP_348260687.1">
    <property type="nucleotide sequence ID" value="NZ_CP121196.1"/>
</dbReference>
<name>A0AAU7DCC0_9BACT</name>
<keyword evidence="5" id="KW-0378">Hydrolase</keyword>
<evidence type="ECO:0000259" key="4">
    <source>
        <dbReference type="Pfam" id="PF00144"/>
    </source>
</evidence>
<dbReference type="InterPro" id="IPR012338">
    <property type="entry name" value="Beta-lactam/transpept-like"/>
</dbReference>
<feature type="compositionally biased region" description="Basic residues" evidence="2">
    <location>
        <begin position="395"/>
        <end position="406"/>
    </location>
</feature>
<dbReference type="AlphaFoldDB" id="A0AAU7DCC0"/>
<evidence type="ECO:0000256" key="2">
    <source>
        <dbReference type="SAM" id="MobiDB-lite"/>
    </source>
</evidence>
<evidence type="ECO:0000313" key="5">
    <source>
        <dbReference type="EMBL" id="XBH15454.1"/>
    </source>
</evidence>
<dbReference type="InterPro" id="IPR001466">
    <property type="entry name" value="Beta-lactam-related"/>
</dbReference>
<dbReference type="SUPFAM" id="SSF56601">
    <property type="entry name" value="beta-lactamase/transpeptidase-like"/>
    <property type="match status" value="1"/>
</dbReference>
<dbReference type="PANTHER" id="PTHR22935:SF95">
    <property type="entry name" value="BETA-LACTAMASE-LIKE 1-RELATED"/>
    <property type="match status" value="1"/>
</dbReference>
<dbReference type="EMBL" id="CP121196">
    <property type="protein sequence ID" value="XBH15454.1"/>
    <property type="molecule type" value="Genomic_DNA"/>
</dbReference>
<dbReference type="InterPro" id="IPR051478">
    <property type="entry name" value="Beta-lactamase-like_AB/R"/>
</dbReference>
<feature type="region of interest" description="Disordered" evidence="2">
    <location>
        <begin position="373"/>
        <end position="416"/>
    </location>
</feature>
<feature type="chain" id="PRO_5043997449" evidence="3">
    <location>
        <begin position="19"/>
        <end position="416"/>
    </location>
</feature>
<keyword evidence="3" id="KW-0732">Signal</keyword>
<evidence type="ECO:0000256" key="1">
    <source>
        <dbReference type="ARBA" id="ARBA00038473"/>
    </source>
</evidence>
<dbReference type="NCBIfam" id="NF007943">
    <property type="entry name" value="PRK10662.1"/>
    <property type="match status" value="1"/>
</dbReference>
<evidence type="ECO:0000256" key="3">
    <source>
        <dbReference type="SAM" id="SignalP"/>
    </source>
</evidence>
<accession>A0AAU7DCC0</accession>
<sequence length="416" mass="45164">MRFLTSLFFLLSILSAAAQTSPTIVLHDLKEAEALGSDLYANSRATGLVLVVVRGKQMYFHSYGETVPGSHQAPSLDSEVRLCSLTKIFTTDLLAQFVAEGKINLDDPLKKYAPNGAVVPEKDAVITLEELATHTAGLEREIGTAPRRAPHFSYPDYETRWHWLASTELKFTPGTKAFYSNVGFDLLSDALAEALHTPYPQLLETRTLKPLKMWDTTFFPKSRQCERLMTGAHEEGPCTITANTEGSGGLYSTPADMVKFLSYLVGAGAPAQAEYARDVYLLPSSLKGQYGLDHAGRPSGIGLGWMHLGASGDESHVIEKTGAGAGFTTYIAIHPASHTAIFVAMTEGRAGGWEPGFNLFKASNNGLLALAGLPPFPDRPTRRASARRSLQTRVHANKSSRRKRAMHANQRTVGGS</sequence>
<feature type="signal peptide" evidence="3">
    <location>
        <begin position="1"/>
        <end position="18"/>
    </location>
</feature>
<dbReference type="GO" id="GO:0016787">
    <property type="term" value="F:hydrolase activity"/>
    <property type="evidence" value="ECO:0007669"/>
    <property type="project" value="UniProtKB-KW"/>
</dbReference>
<protein>
    <submittedName>
        <fullName evidence="5">D-alanyl-D-alanine-carboxypeptidase/endopeptidase AmpH</fullName>
        <ecNumber evidence="5">3.4.-.-</ecNumber>
    </submittedName>
</protein>
<comment type="similarity">
    <text evidence="1">Belongs to the beta-lactamase family.</text>
</comment>
<dbReference type="Gene3D" id="3.40.710.10">
    <property type="entry name" value="DD-peptidase/beta-lactamase superfamily"/>
    <property type="match status" value="1"/>
</dbReference>
<feature type="domain" description="Beta-lactamase-related" evidence="4">
    <location>
        <begin position="44"/>
        <end position="346"/>
    </location>
</feature>
<proteinExistence type="inferred from homology"/>
<gene>
    <name evidence="5" type="primary">ampH</name>
    <name evidence="5" type="ORF">P8935_12835</name>
</gene>